<evidence type="ECO:0000313" key="1">
    <source>
        <dbReference type="EMBL" id="DAE00864.1"/>
    </source>
</evidence>
<organism evidence="1">
    <name type="scientific">Siphoviridae sp. ctitf6</name>
    <dbReference type="NCBI Taxonomy" id="2825627"/>
    <lineage>
        <taxon>Viruses</taxon>
        <taxon>Duplodnaviria</taxon>
        <taxon>Heunggongvirae</taxon>
        <taxon>Uroviricota</taxon>
        <taxon>Caudoviricetes</taxon>
    </lineage>
</organism>
<accession>A0A8S5P2K5</accession>
<sequence>MPEKDVILTFREDTDMTRERRQLETMAFTLIC</sequence>
<proteinExistence type="predicted"/>
<reference evidence="1" key="1">
    <citation type="journal article" date="2021" name="Proc. Natl. Acad. Sci. U.S.A.">
        <title>A Catalog of Tens of Thousands of Viruses from Human Metagenomes Reveals Hidden Associations with Chronic Diseases.</title>
        <authorList>
            <person name="Tisza M.J."/>
            <person name="Buck C.B."/>
        </authorList>
    </citation>
    <scope>NUCLEOTIDE SEQUENCE</scope>
    <source>
        <strain evidence="1">Ctitf6</strain>
    </source>
</reference>
<protein>
    <submittedName>
        <fullName evidence="1">Uncharacterized protein</fullName>
    </submittedName>
</protein>
<name>A0A8S5P2K5_9CAUD</name>
<dbReference type="EMBL" id="BK015313">
    <property type="protein sequence ID" value="DAE00864.1"/>
    <property type="molecule type" value="Genomic_DNA"/>
</dbReference>